<dbReference type="SUPFAM" id="SSF53182">
    <property type="entry name" value="Pyrrolidone carboxyl peptidase (pyroglutamate aminopeptidase)"/>
    <property type="match status" value="1"/>
</dbReference>
<evidence type="ECO:0000256" key="5">
    <source>
        <dbReference type="ARBA" id="ARBA00022490"/>
    </source>
</evidence>
<dbReference type="PANTHER" id="PTHR23402">
    <property type="entry name" value="PROTEASE FAMILY C15 PYROGLUTAMYL-PEPTIDASE I-RELATED"/>
    <property type="match status" value="1"/>
</dbReference>
<feature type="active site" evidence="9 10">
    <location>
        <position position="146"/>
    </location>
</feature>
<dbReference type="NCBIfam" id="NF009676">
    <property type="entry name" value="PRK13197.1"/>
    <property type="match status" value="1"/>
</dbReference>
<dbReference type="PROSITE" id="PS01334">
    <property type="entry name" value="PYRASE_CYS"/>
    <property type="match status" value="1"/>
</dbReference>
<dbReference type="EMBL" id="FNAG01000001">
    <property type="protein sequence ID" value="SDD15416.1"/>
    <property type="molecule type" value="Genomic_DNA"/>
</dbReference>
<evidence type="ECO:0000313" key="11">
    <source>
        <dbReference type="EMBL" id="SDD15416.1"/>
    </source>
</evidence>
<dbReference type="NCBIfam" id="TIGR00504">
    <property type="entry name" value="pyro_pdase"/>
    <property type="match status" value="1"/>
</dbReference>
<dbReference type="InterPro" id="IPR000816">
    <property type="entry name" value="Peptidase_C15"/>
</dbReference>
<dbReference type="HAMAP" id="MF_00417">
    <property type="entry name" value="Pyrrolid_peptidase"/>
    <property type="match status" value="1"/>
</dbReference>
<dbReference type="PANTHER" id="PTHR23402:SF1">
    <property type="entry name" value="PYROGLUTAMYL-PEPTIDASE I"/>
    <property type="match status" value="1"/>
</dbReference>
<evidence type="ECO:0000256" key="10">
    <source>
        <dbReference type="PROSITE-ProRule" id="PRU10077"/>
    </source>
</evidence>
<keyword evidence="6 9" id="KW-0645">Protease</keyword>
<organism evidence="11 12">
    <name type="scientific">Aquimonas voraii</name>
    <dbReference type="NCBI Taxonomy" id="265719"/>
    <lineage>
        <taxon>Bacteria</taxon>
        <taxon>Pseudomonadati</taxon>
        <taxon>Pseudomonadota</taxon>
        <taxon>Gammaproteobacteria</taxon>
        <taxon>Lysobacterales</taxon>
        <taxon>Lysobacteraceae</taxon>
        <taxon>Aquimonas</taxon>
    </lineage>
</organism>
<dbReference type="Pfam" id="PF01470">
    <property type="entry name" value="Peptidase_C15"/>
    <property type="match status" value="1"/>
</dbReference>
<dbReference type="GO" id="GO:0006508">
    <property type="term" value="P:proteolysis"/>
    <property type="evidence" value="ECO:0007669"/>
    <property type="project" value="UniProtKB-KW"/>
</dbReference>
<name>A0A1G6SGY0_9GAMM</name>
<dbReference type="InterPro" id="IPR036440">
    <property type="entry name" value="Peptidase_C15-like_sf"/>
</dbReference>
<dbReference type="RefSeq" id="WP_218121169.1">
    <property type="nucleotide sequence ID" value="NZ_FNAG01000001.1"/>
</dbReference>
<keyword evidence="8 9" id="KW-0788">Thiol protease</keyword>
<dbReference type="GO" id="GO:0005829">
    <property type="term" value="C:cytosol"/>
    <property type="evidence" value="ECO:0007669"/>
    <property type="project" value="InterPro"/>
</dbReference>
<evidence type="ECO:0000256" key="4">
    <source>
        <dbReference type="ARBA" id="ARBA00006641"/>
    </source>
</evidence>
<dbReference type="PRINTS" id="PR00706">
    <property type="entry name" value="PYROGLUPTASE"/>
</dbReference>
<dbReference type="Proteomes" id="UP000199603">
    <property type="component" value="Unassembled WGS sequence"/>
</dbReference>
<dbReference type="AlphaFoldDB" id="A0A1G6SGY0"/>
<evidence type="ECO:0000256" key="8">
    <source>
        <dbReference type="ARBA" id="ARBA00022807"/>
    </source>
</evidence>
<evidence type="ECO:0000313" key="12">
    <source>
        <dbReference type="Proteomes" id="UP000199603"/>
    </source>
</evidence>
<dbReference type="STRING" id="265719.SAMN04488509_101469"/>
<comment type="subunit">
    <text evidence="9">Homotetramer.</text>
</comment>
<dbReference type="PIRSF" id="PIRSF015592">
    <property type="entry name" value="Prld-crbxl_pptds"/>
    <property type="match status" value="1"/>
</dbReference>
<evidence type="ECO:0000256" key="3">
    <source>
        <dbReference type="ARBA" id="ARBA00004496"/>
    </source>
</evidence>
<dbReference type="GO" id="GO:0016920">
    <property type="term" value="F:pyroglutamyl-peptidase activity"/>
    <property type="evidence" value="ECO:0007669"/>
    <property type="project" value="UniProtKB-UniRule"/>
</dbReference>
<comment type="similarity">
    <text evidence="4 9">Belongs to the peptidase C15 family.</text>
</comment>
<dbReference type="InterPro" id="IPR016125">
    <property type="entry name" value="Peptidase_C15-like"/>
</dbReference>
<accession>A0A1G6SGY0</accession>
<evidence type="ECO:0000256" key="1">
    <source>
        <dbReference type="ARBA" id="ARBA00001770"/>
    </source>
</evidence>
<dbReference type="FunFam" id="3.40.630.20:FF:000001">
    <property type="entry name" value="Pyrrolidone-carboxylate peptidase"/>
    <property type="match status" value="1"/>
</dbReference>
<dbReference type="InterPro" id="IPR033694">
    <property type="entry name" value="PGPEP1_Cys_AS"/>
</dbReference>
<dbReference type="EC" id="3.4.19.3" evidence="9"/>
<comment type="catalytic activity">
    <reaction evidence="1 9 10">
        <text>Release of an N-terminal pyroglutamyl group from a polypeptide, the second amino acid generally not being Pro.</text>
        <dbReference type="EC" id="3.4.19.3"/>
    </reaction>
</comment>
<evidence type="ECO:0000256" key="7">
    <source>
        <dbReference type="ARBA" id="ARBA00022801"/>
    </source>
</evidence>
<evidence type="ECO:0000256" key="9">
    <source>
        <dbReference type="HAMAP-Rule" id="MF_00417"/>
    </source>
</evidence>
<dbReference type="Gene3D" id="3.40.630.20">
    <property type="entry name" value="Peptidase C15, pyroglutamyl peptidase I-like"/>
    <property type="match status" value="1"/>
</dbReference>
<gene>
    <name evidence="9" type="primary">pcp</name>
    <name evidence="11" type="ORF">SAMN04488509_101469</name>
</gene>
<protein>
    <recommendedName>
        <fullName evidence="9">Pyrrolidone-carboxylate peptidase</fullName>
        <ecNumber evidence="9">3.4.19.3</ecNumber>
    </recommendedName>
    <alternativeName>
        <fullName evidence="9">5-oxoprolyl-peptidase</fullName>
    </alternativeName>
    <alternativeName>
        <fullName evidence="9">Pyroglutamyl-peptidase I</fullName>
        <shortName evidence="9">PGP-I</shortName>
        <shortName evidence="9">Pyrase</shortName>
    </alternativeName>
</protein>
<evidence type="ECO:0000256" key="6">
    <source>
        <dbReference type="ARBA" id="ARBA00022670"/>
    </source>
</evidence>
<comment type="function">
    <text evidence="2 9">Removes 5-oxoproline from various penultimate amino acid residues except L-proline.</text>
</comment>
<sequence>MAGLPRVLLTGFEPFDGEPINPALEVLHELSGERIAGHRVEPAALPVCFSDGPRALIDAIERVKPSLVVCVGQAGGRARMSIERLAINLADARIADNSGAQPIDSALIEGAPNAYFASLPVKALHASLNQHGVPAELSLSAGTYVCNAVFFALMHHLSTVRPGVRGGFIHIPYLPEQACRHPGAPSMSLATLAKGLGIAIGTALETPSDLRVAGGVEC</sequence>
<comment type="subcellular location">
    <subcellularLocation>
        <location evidence="3 9">Cytoplasm</location>
    </subcellularLocation>
</comment>
<keyword evidence="5 9" id="KW-0963">Cytoplasm</keyword>
<feature type="active site" evidence="9">
    <location>
        <position position="170"/>
    </location>
</feature>
<feature type="active site" evidence="9">
    <location>
        <position position="83"/>
    </location>
</feature>
<dbReference type="CDD" id="cd00501">
    <property type="entry name" value="Peptidase_C15"/>
    <property type="match status" value="1"/>
</dbReference>
<dbReference type="InterPro" id="IPR029762">
    <property type="entry name" value="PGP-I_bact-type"/>
</dbReference>
<evidence type="ECO:0000256" key="2">
    <source>
        <dbReference type="ARBA" id="ARBA00002280"/>
    </source>
</evidence>
<proteinExistence type="inferred from homology"/>
<keyword evidence="12" id="KW-1185">Reference proteome</keyword>
<keyword evidence="7 9" id="KW-0378">Hydrolase</keyword>
<reference evidence="11 12" key="1">
    <citation type="submission" date="2016-10" db="EMBL/GenBank/DDBJ databases">
        <authorList>
            <person name="de Groot N.N."/>
        </authorList>
    </citation>
    <scope>NUCLEOTIDE SEQUENCE [LARGE SCALE GENOMIC DNA]</scope>
    <source>
        <strain evidence="11 12">DSM 16957</strain>
    </source>
</reference>